<comment type="caution">
    <text evidence="2">The sequence shown here is derived from an EMBL/GenBank/DDBJ whole genome shotgun (WGS) entry which is preliminary data.</text>
</comment>
<organism evidence="2 3">
    <name type="scientific">Deinandra increscens subsp. villosa</name>
    <dbReference type="NCBI Taxonomy" id="3103831"/>
    <lineage>
        <taxon>Eukaryota</taxon>
        <taxon>Viridiplantae</taxon>
        <taxon>Streptophyta</taxon>
        <taxon>Embryophyta</taxon>
        <taxon>Tracheophyta</taxon>
        <taxon>Spermatophyta</taxon>
        <taxon>Magnoliopsida</taxon>
        <taxon>eudicotyledons</taxon>
        <taxon>Gunneridae</taxon>
        <taxon>Pentapetalae</taxon>
        <taxon>asterids</taxon>
        <taxon>campanulids</taxon>
        <taxon>Asterales</taxon>
        <taxon>Asteraceae</taxon>
        <taxon>Asteroideae</taxon>
        <taxon>Heliantheae alliance</taxon>
        <taxon>Madieae</taxon>
        <taxon>Madiinae</taxon>
        <taxon>Deinandra</taxon>
    </lineage>
</organism>
<reference evidence="2 3" key="1">
    <citation type="submission" date="2024-04" db="EMBL/GenBank/DDBJ databases">
        <title>The reference genome of an endangered Asteraceae, Deinandra increscens subsp. villosa, native to the Central Coast of California.</title>
        <authorList>
            <person name="Guilliams M."/>
            <person name="Hasenstab-Lehman K."/>
            <person name="Meyer R."/>
            <person name="Mcevoy S."/>
        </authorList>
    </citation>
    <scope>NUCLEOTIDE SEQUENCE [LARGE SCALE GENOMIC DNA]</scope>
    <source>
        <tissue evidence="2">Leaf</tissue>
    </source>
</reference>
<accession>A0AAP0DSI4</accession>
<evidence type="ECO:0000313" key="2">
    <source>
        <dbReference type="EMBL" id="KAK9078202.1"/>
    </source>
</evidence>
<dbReference type="Proteomes" id="UP001408789">
    <property type="component" value="Unassembled WGS sequence"/>
</dbReference>
<evidence type="ECO:0000256" key="1">
    <source>
        <dbReference type="SAM" id="MobiDB-lite"/>
    </source>
</evidence>
<dbReference type="AlphaFoldDB" id="A0AAP0DSI4"/>
<feature type="compositionally biased region" description="Basic and acidic residues" evidence="1">
    <location>
        <begin position="16"/>
        <end position="26"/>
    </location>
</feature>
<dbReference type="EMBL" id="JBCNJP010000006">
    <property type="protein sequence ID" value="KAK9078202.1"/>
    <property type="molecule type" value="Genomic_DNA"/>
</dbReference>
<keyword evidence="3" id="KW-1185">Reference proteome</keyword>
<feature type="region of interest" description="Disordered" evidence="1">
    <location>
        <begin position="209"/>
        <end position="241"/>
    </location>
</feature>
<name>A0AAP0DSI4_9ASTR</name>
<feature type="region of interest" description="Disordered" evidence="1">
    <location>
        <begin position="16"/>
        <end position="42"/>
    </location>
</feature>
<evidence type="ECO:0000313" key="3">
    <source>
        <dbReference type="Proteomes" id="UP001408789"/>
    </source>
</evidence>
<sequence length="241" mass="26843">MSNQIGFLLKAPKIERSEAEDGETRAPRMFTTTSKNKLKSPLISGSRMGLEKLRIKTEEHSSVPQNQEVRAAGVEVGYLHSSLGPRLSSMVNECKYVGVNNGSSSYANLYPPVNRVCNTPHSCRANEGECSSHTPKVYPPYLHWVSKPNSQGIALNTNIEGSEFGDDAEFEKELVEYMEYLESTPLFKQPNLVKIDTVQDEELFHFDWFKPDPDATSSSEEGGDDSDSYFQESSSDVEGDD</sequence>
<gene>
    <name evidence="2" type="ORF">SSX86_002259</name>
</gene>
<protein>
    <submittedName>
        <fullName evidence="2">Uncharacterized protein</fullName>
    </submittedName>
</protein>
<proteinExistence type="predicted"/>